<keyword evidence="4" id="KW-1185">Reference proteome</keyword>
<feature type="region of interest" description="Disordered" evidence="1">
    <location>
        <begin position="1"/>
        <end position="21"/>
    </location>
</feature>
<dbReference type="Proteomes" id="UP000593565">
    <property type="component" value="Unassembled WGS sequence"/>
</dbReference>
<evidence type="ECO:0000256" key="2">
    <source>
        <dbReference type="SAM" id="Phobius"/>
    </source>
</evidence>
<feature type="compositionally biased region" description="Basic and acidic residues" evidence="1">
    <location>
        <begin position="72"/>
        <end position="86"/>
    </location>
</feature>
<name>A0A7J5ZXV4_AMEME</name>
<accession>A0A7J5ZXV4</accession>
<dbReference type="EMBL" id="JAAGNN010000021">
    <property type="protein sequence ID" value="KAF4075452.1"/>
    <property type="molecule type" value="Genomic_DNA"/>
</dbReference>
<feature type="transmembrane region" description="Helical" evidence="2">
    <location>
        <begin position="38"/>
        <end position="59"/>
    </location>
</feature>
<organism evidence="3 4">
    <name type="scientific">Ameiurus melas</name>
    <name type="common">Black bullhead</name>
    <name type="synonym">Silurus melas</name>
    <dbReference type="NCBI Taxonomy" id="219545"/>
    <lineage>
        <taxon>Eukaryota</taxon>
        <taxon>Metazoa</taxon>
        <taxon>Chordata</taxon>
        <taxon>Craniata</taxon>
        <taxon>Vertebrata</taxon>
        <taxon>Euteleostomi</taxon>
        <taxon>Actinopterygii</taxon>
        <taxon>Neopterygii</taxon>
        <taxon>Teleostei</taxon>
        <taxon>Ostariophysi</taxon>
        <taxon>Siluriformes</taxon>
        <taxon>Ictaluridae</taxon>
        <taxon>Ameiurus</taxon>
    </lineage>
</organism>
<feature type="compositionally biased region" description="Basic and acidic residues" evidence="1">
    <location>
        <begin position="12"/>
        <end position="21"/>
    </location>
</feature>
<feature type="region of interest" description="Disordered" evidence="1">
    <location>
        <begin position="65"/>
        <end position="100"/>
    </location>
</feature>
<gene>
    <name evidence="3" type="ORF">AMELA_G00234690</name>
</gene>
<proteinExistence type="predicted"/>
<keyword evidence="2" id="KW-0812">Transmembrane</keyword>
<comment type="caution">
    <text evidence="3">The sequence shown here is derived from an EMBL/GenBank/DDBJ whole genome shotgun (WGS) entry which is preliminary data.</text>
</comment>
<protein>
    <submittedName>
        <fullName evidence="3">Uncharacterized protein</fullName>
    </submittedName>
</protein>
<evidence type="ECO:0000256" key="1">
    <source>
        <dbReference type="SAM" id="MobiDB-lite"/>
    </source>
</evidence>
<dbReference type="AlphaFoldDB" id="A0A7J5ZXV4"/>
<sequence length="100" mass="11300">MLLITHTRNRKTGTDTQERRHSLPTFQGTMVVVMLTEVHAALAFFTLAALATVLMVCVLRRKRKTEGTYRPSAEEQKQAEGQEPEKSGLPLPLPKEERLI</sequence>
<evidence type="ECO:0000313" key="4">
    <source>
        <dbReference type="Proteomes" id="UP000593565"/>
    </source>
</evidence>
<reference evidence="3 4" key="1">
    <citation type="submission" date="2020-02" db="EMBL/GenBank/DDBJ databases">
        <title>A chromosome-scale genome assembly of the black bullhead catfish (Ameiurus melas).</title>
        <authorList>
            <person name="Wen M."/>
            <person name="Zham M."/>
            <person name="Cabau C."/>
            <person name="Klopp C."/>
            <person name="Donnadieu C."/>
            <person name="Roques C."/>
            <person name="Bouchez O."/>
            <person name="Lampietro C."/>
            <person name="Jouanno E."/>
            <person name="Herpin A."/>
            <person name="Louis A."/>
            <person name="Berthelot C."/>
            <person name="Parey E."/>
            <person name="Roest-Crollius H."/>
            <person name="Braasch I."/>
            <person name="Postlethwait J."/>
            <person name="Robinson-Rechavi M."/>
            <person name="Echchiki A."/>
            <person name="Begum T."/>
            <person name="Montfort J."/>
            <person name="Schartl M."/>
            <person name="Bobe J."/>
            <person name="Guiguen Y."/>
        </authorList>
    </citation>
    <scope>NUCLEOTIDE SEQUENCE [LARGE SCALE GENOMIC DNA]</scope>
    <source>
        <strain evidence="3">M_S1</strain>
        <tissue evidence="3">Blood</tissue>
    </source>
</reference>
<keyword evidence="2" id="KW-0472">Membrane</keyword>
<keyword evidence="2" id="KW-1133">Transmembrane helix</keyword>
<evidence type="ECO:0000313" key="3">
    <source>
        <dbReference type="EMBL" id="KAF4075452.1"/>
    </source>
</evidence>